<evidence type="ECO:0000256" key="7">
    <source>
        <dbReference type="ARBA" id="ARBA00023054"/>
    </source>
</evidence>
<keyword evidence="12" id="KW-1185">Reference proteome</keyword>
<dbReference type="GO" id="GO:0035735">
    <property type="term" value="P:intraciliary transport involved in cilium assembly"/>
    <property type="evidence" value="ECO:0007669"/>
    <property type="project" value="TreeGrafter"/>
</dbReference>
<dbReference type="GO" id="GO:0005912">
    <property type="term" value="C:adherens junction"/>
    <property type="evidence" value="ECO:0007669"/>
    <property type="project" value="UniProtKB-SubCell"/>
</dbReference>
<dbReference type="Ensembl" id="ENSECRT00000015904.1">
    <property type="protein sequence ID" value="ENSECRP00000015627.1"/>
    <property type="gene ID" value="ENSECRG00000010431.1"/>
</dbReference>
<dbReference type="InterPro" id="IPR021622">
    <property type="entry name" value="Afadin/alpha-actinin-bd"/>
</dbReference>
<keyword evidence="7 9" id="KW-0175">Coiled coil</keyword>
<dbReference type="PANTHER" id="PTHR46507:SF4">
    <property type="entry name" value="SSX FAMILY MEMBER 2 INTERACTING PROTEIN"/>
    <property type="match status" value="1"/>
</dbReference>
<reference evidence="11" key="1">
    <citation type="submission" date="2021-06" db="EMBL/GenBank/DDBJ databases">
        <authorList>
            <consortium name="Wellcome Sanger Institute Data Sharing"/>
        </authorList>
    </citation>
    <scope>NUCLEOTIDE SEQUENCE [LARGE SCALE GENOMIC DNA]</scope>
</reference>
<dbReference type="Proteomes" id="UP000694620">
    <property type="component" value="Chromosome 10"/>
</dbReference>
<protein>
    <submittedName>
        <fullName evidence="11">Synovial sarcoma, X breakpoint 2 interacting protein a</fullName>
    </submittedName>
</protein>
<evidence type="ECO:0000313" key="11">
    <source>
        <dbReference type="Ensembl" id="ENSECRP00000015627.1"/>
    </source>
</evidence>
<keyword evidence="5" id="KW-0130">Cell adhesion</keyword>
<comment type="subcellular location">
    <subcellularLocation>
        <location evidence="1">Cell junction</location>
        <location evidence="1">Adherens junction</location>
    </subcellularLocation>
    <subcellularLocation>
        <location evidence="2">Cytoplasm</location>
        <location evidence="2">Cytoskeleton</location>
        <location evidence="2">Microtubule organizing center</location>
        <location evidence="2">Centrosome</location>
        <location evidence="2">Centriolar satellite</location>
    </subcellularLocation>
</comment>
<accession>A0A8C4SD99</accession>
<dbReference type="GO" id="GO:0036064">
    <property type="term" value="C:ciliary basal body"/>
    <property type="evidence" value="ECO:0007669"/>
    <property type="project" value="TreeGrafter"/>
</dbReference>
<name>A0A8C4SD99_ERPCA</name>
<reference evidence="11" key="2">
    <citation type="submission" date="2025-08" db="UniProtKB">
        <authorList>
            <consortium name="Ensembl"/>
        </authorList>
    </citation>
    <scope>IDENTIFICATION</scope>
</reference>
<dbReference type="InterPro" id="IPR052300">
    <property type="entry name" value="Adhesion_Centrosome_assoc"/>
</dbReference>
<comment type="similarity">
    <text evidence="3">Belongs to the ADIP family.</text>
</comment>
<organism evidence="11 12">
    <name type="scientific">Erpetoichthys calabaricus</name>
    <name type="common">Rope fish</name>
    <name type="synonym">Calamoichthys calabaricus</name>
    <dbReference type="NCBI Taxonomy" id="27687"/>
    <lineage>
        <taxon>Eukaryota</taxon>
        <taxon>Metazoa</taxon>
        <taxon>Chordata</taxon>
        <taxon>Craniata</taxon>
        <taxon>Vertebrata</taxon>
        <taxon>Euteleostomi</taxon>
        <taxon>Actinopterygii</taxon>
        <taxon>Polypteriformes</taxon>
        <taxon>Polypteridae</taxon>
        <taxon>Erpetoichthys</taxon>
    </lineage>
</organism>
<dbReference type="GO" id="GO:0007155">
    <property type="term" value="P:cell adhesion"/>
    <property type="evidence" value="ECO:0007669"/>
    <property type="project" value="UniProtKB-KW"/>
</dbReference>
<dbReference type="GeneTree" id="ENSGT00390000007688"/>
<keyword evidence="4" id="KW-0963">Cytoplasm</keyword>
<dbReference type="Pfam" id="PF11559">
    <property type="entry name" value="ADIP"/>
    <property type="match status" value="1"/>
</dbReference>
<dbReference type="AlphaFoldDB" id="A0A8C4SD99"/>
<feature type="region of interest" description="Disordered" evidence="10">
    <location>
        <begin position="282"/>
        <end position="312"/>
    </location>
</feature>
<feature type="coiled-coil region" evidence="9">
    <location>
        <begin position="249"/>
        <end position="276"/>
    </location>
</feature>
<evidence type="ECO:0000256" key="2">
    <source>
        <dbReference type="ARBA" id="ARBA00004607"/>
    </source>
</evidence>
<feature type="region of interest" description="Disordered" evidence="10">
    <location>
        <begin position="477"/>
        <end position="511"/>
    </location>
</feature>
<evidence type="ECO:0000256" key="10">
    <source>
        <dbReference type="SAM" id="MobiDB-lite"/>
    </source>
</evidence>
<evidence type="ECO:0000256" key="3">
    <source>
        <dbReference type="ARBA" id="ARBA00009291"/>
    </source>
</evidence>
<evidence type="ECO:0000256" key="1">
    <source>
        <dbReference type="ARBA" id="ARBA00004536"/>
    </source>
</evidence>
<gene>
    <name evidence="11" type="primary">SSX2IP</name>
    <name evidence="11" type="synonym">ssx2ipa</name>
</gene>
<keyword evidence="8" id="KW-0206">Cytoskeleton</keyword>
<evidence type="ECO:0000256" key="6">
    <source>
        <dbReference type="ARBA" id="ARBA00022949"/>
    </source>
</evidence>
<keyword evidence="6" id="KW-0965">Cell junction</keyword>
<evidence type="ECO:0000256" key="4">
    <source>
        <dbReference type="ARBA" id="ARBA00022490"/>
    </source>
</evidence>
<feature type="coiled-coil region" evidence="9">
    <location>
        <begin position="120"/>
        <end position="207"/>
    </location>
</feature>
<evidence type="ECO:0000256" key="8">
    <source>
        <dbReference type="ARBA" id="ARBA00023212"/>
    </source>
</evidence>
<dbReference type="OrthoDB" id="312015at2759"/>
<sequence length="592" mass="69134">MGDWKTVTMPEPLPVLDLSNYGPTSVISSLVQTLPPLSQNSYNLVSAFCTDENIGQCITYINQEISSLGFPPISSDTRGNNDLNLVSVLNVIYELLQLHKKGLRTMEDMETEQLKSSSDMDHLQNSHSKLKEQLELCRRENKSFQERERQVHLKNKSLQNSLKNEKEEVQKLQNVIASRASQYNHDMKRKEREFGKLKERLNQILIDKKDKKMAIEILNYVGRPDGKRSVWKTGKTEARNEEEMYKVLLGDYEHRLKDLMIENAELKKVLQQMKKEMMTILHPQKHGFKEKKEESIDPVASDDEEEPGENSKEYGLDLSCELAREKLTNSIRQQWRMLKNHVEKLDNQAALMQMDVQNECNVVSREIHEEEVDKLKLEIQQCKDFIKTQQQLWQQQVNSPCDEETSSLLQDCYLLEEKERLKEEWKLFDEQRKNFERERKNFTEAAIRLGHERRAFEEDRASWLKHQFLNMTPFIDRKRPQTSKHPCAFSASTEPEVRNLHSSPQTMKSVVTNIPTPKSQSSLKMPSTPDLYQTLCLIPNKSSPEIQPKRSSLQDPNVRMYSGELSTPRPRHSLNSDNYFIYCVSRDENTLK</sequence>
<proteinExistence type="inferred from homology"/>
<dbReference type="GO" id="GO:0034451">
    <property type="term" value="C:centriolar satellite"/>
    <property type="evidence" value="ECO:0007669"/>
    <property type="project" value="UniProtKB-SubCell"/>
</dbReference>
<evidence type="ECO:0000256" key="5">
    <source>
        <dbReference type="ARBA" id="ARBA00022889"/>
    </source>
</evidence>
<reference evidence="11" key="3">
    <citation type="submission" date="2025-09" db="UniProtKB">
        <authorList>
            <consortium name="Ensembl"/>
        </authorList>
    </citation>
    <scope>IDENTIFICATION</scope>
</reference>
<evidence type="ECO:0000256" key="9">
    <source>
        <dbReference type="SAM" id="Coils"/>
    </source>
</evidence>
<evidence type="ECO:0000313" key="12">
    <source>
        <dbReference type="Proteomes" id="UP000694620"/>
    </source>
</evidence>
<dbReference type="PANTHER" id="PTHR46507">
    <property type="entry name" value="AFADIN- AND ALPHA-ACTININ-BINDING PROTEIN"/>
    <property type="match status" value="1"/>
</dbReference>
<feature type="compositionally biased region" description="Polar residues" evidence="10">
    <location>
        <begin position="500"/>
        <end position="511"/>
    </location>
</feature>